<sequence>MRTRIIGIALLLCFLLTGCGKKLDPSDPEGAFNLFWQHMMDGQSEAMWDLMAPSSHEYFDQQLERLHQMDEKIGRYLPPTDHTLARKQAGSILTDEIKDGRGLFLKIFKPAEVPKEEAIQVGMQVEQVTMSEDQKSAAVLTRGGQKVLLTYDQENEKWEVMFVESFAELGTAMGWLESNETALDQTIEDLISEERRERESLIAELMGYEEESAN</sequence>
<dbReference type="AlphaFoldDB" id="A0A5B8XJ16"/>
<dbReference type="KEGG" id="bbae:FRD01_00380"/>
<evidence type="ECO:0000313" key="1">
    <source>
        <dbReference type="EMBL" id="QED25742.1"/>
    </source>
</evidence>
<proteinExistence type="predicted"/>
<dbReference type="RefSeq" id="WP_146956584.1">
    <property type="nucleotide sequence ID" value="NZ_CP042467.1"/>
</dbReference>
<keyword evidence="2" id="KW-1185">Reference proteome</keyword>
<dbReference type="EMBL" id="CP042467">
    <property type="protein sequence ID" value="QED25742.1"/>
    <property type="molecule type" value="Genomic_DNA"/>
</dbReference>
<dbReference type="OrthoDB" id="5520385at2"/>
<accession>A0A5B8XJ16</accession>
<organism evidence="1 2">
    <name type="scientific">Microvenator marinus</name>
    <dbReference type="NCBI Taxonomy" id="2600177"/>
    <lineage>
        <taxon>Bacteria</taxon>
        <taxon>Deltaproteobacteria</taxon>
        <taxon>Bradymonadales</taxon>
        <taxon>Microvenatoraceae</taxon>
        <taxon>Microvenator</taxon>
    </lineage>
</organism>
<reference evidence="1 2" key="1">
    <citation type="submission" date="2019-08" db="EMBL/GenBank/DDBJ databases">
        <authorList>
            <person name="Liang Q."/>
        </authorList>
    </citation>
    <scope>NUCLEOTIDE SEQUENCE [LARGE SCALE GENOMIC DNA]</scope>
    <source>
        <strain evidence="1 2">V1718</strain>
    </source>
</reference>
<dbReference type="Proteomes" id="UP000321595">
    <property type="component" value="Chromosome"/>
</dbReference>
<gene>
    <name evidence="1" type="ORF">FRD01_00380</name>
</gene>
<dbReference type="PROSITE" id="PS51257">
    <property type="entry name" value="PROKAR_LIPOPROTEIN"/>
    <property type="match status" value="1"/>
</dbReference>
<name>A0A5B8XJ16_9DELT</name>
<evidence type="ECO:0000313" key="2">
    <source>
        <dbReference type="Proteomes" id="UP000321595"/>
    </source>
</evidence>
<protein>
    <submittedName>
        <fullName evidence="1">Uncharacterized protein</fullName>
    </submittedName>
</protein>